<evidence type="ECO:0000313" key="6">
    <source>
        <dbReference type="EMBL" id="MFC0679116.1"/>
    </source>
</evidence>
<dbReference type="Pfam" id="PF00501">
    <property type="entry name" value="AMP-binding"/>
    <property type="match status" value="1"/>
</dbReference>
<dbReference type="InterPro" id="IPR001242">
    <property type="entry name" value="Condensation_dom"/>
</dbReference>
<dbReference type="InterPro" id="IPR025110">
    <property type="entry name" value="AMP-bd_C"/>
</dbReference>
<dbReference type="Gene3D" id="3.30.300.30">
    <property type="match status" value="1"/>
</dbReference>
<feature type="region of interest" description="Disordered" evidence="4">
    <location>
        <begin position="1073"/>
        <end position="1092"/>
    </location>
</feature>
<name>A0ABV6RQ74_9GAMM</name>
<dbReference type="InterPro" id="IPR023213">
    <property type="entry name" value="CAT-like_dom_sf"/>
</dbReference>
<dbReference type="InterPro" id="IPR036736">
    <property type="entry name" value="ACP-like_sf"/>
</dbReference>
<dbReference type="InterPro" id="IPR020845">
    <property type="entry name" value="AMP-binding_CS"/>
</dbReference>
<dbReference type="InterPro" id="IPR020806">
    <property type="entry name" value="PKS_PP-bd"/>
</dbReference>
<dbReference type="EMBL" id="JBHLTG010000003">
    <property type="protein sequence ID" value="MFC0679116.1"/>
    <property type="molecule type" value="Genomic_DNA"/>
</dbReference>
<dbReference type="Gene3D" id="3.30.559.30">
    <property type="entry name" value="Nonribosomal peptide synthetase, condensation domain"/>
    <property type="match status" value="1"/>
</dbReference>
<dbReference type="InterPro" id="IPR000873">
    <property type="entry name" value="AMP-dep_synth/lig_dom"/>
</dbReference>
<evidence type="ECO:0000256" key="4">
    <source>
        <dbReference type="SAM" id="MobiDB-lite"/>
    </source>
</evidence>
<evidence type="ECO:0000256" key="3">
    <source>
        <dbReference type="ARBA" id="ARBA00022553"/>
    </source>
</evidence>
<dbReference type="PANTHER" id="PTHR45527">
    <property type="entry name" value="NONRIBOSOMAL PEPTIDE SYNTHETASE"/>
    <property type="match status" value="1"/>
</dbReference>
<dbReference type="Pfam" id="PF00668">
    <property type="entry name" value="Condensation"/>
    <property type="match status" value="1"/>
</dbReference>
<dbReference type="InterPro" id="IPR006162">
    <property type="entry name" value="Ppantetheine_attach_site"/>
</dbReference>
<dbReference type="SUPFAM" id="SSF56801">
    <property type="entry name" value="Acetyl-CoA synthetase-like"/>
    <property type="match status" value="1"/>
</dbReference>
<dbReference type="Gene3D" id="2.30.38.10">
    <property type="entry name" value="Luciferase, Domain 3"/>
    <property type="match status" value="1"/>
</dbReference>
<dbReference type="PROSITE" id="PS50075">
    <property type="entry name" value="CARRIER"/>
    <property type="match status" value="1"/>
</dbReference>
<dbReference type="Gene3D" id="3.40.50.1820">
    <property type="entry name" value="alpha/beta hydrolase"/>
    <property type="match status" value="1"/>
</dbReference>
<keyword evidence="7" id="KW-1185">Reference proteome</keyword>
<reference evidence="6 7" key="1">
    <citation type="submission" date="2024-09" db="EMBL/GenBank/DDBJ databases">
        <authorList>
            <person name="Sun Q."/>
            <person name="Mori K."/>
        </authorList>
    </citation>
    <scope>NUCLEOTIDE SEQUENCE [LARGE SCALE GENOMIC DNA]</scope>
    <source>
        <strain evidence="6 7">KCTC 23076</strain>
    </source>
</reference>
<dbReference type="Proteomes" id="UP001589896">
    <property type="component" value="Unassembled WGS sequence"/>
</dbReference>
<comment type="cofactor">
    <cofactor evidence="1">
        <name>pantetheine 4'-phosphate</name>
        <dbReference type="ChEBI" id="CHEBI:47942"/>
    </cofactor>
</comment>
<dbReference type="SUPFAM" id="SSF47336">
    <property type="entry name" value="ACP-like"/>
    <property type="match status" value="1"/>
</dbReference>
<keyword evidence="3" id="KW-0597">Phosphoprotein</keyword>
<dbReference type="Pfam" id="PF00550">
    <property type="entry name" value="PP-binding"/>
    <property type="match status" value="1"/>
</dbReference>
<dbReference type="CDD" id="cd19531">
    <property type="entry name" value="LCL_NRPS-like"/>
    <property type="match status" value="1"/>
</dbReference>
<gene>
    <name evidence="6" type="ORF">ACFFGH_14845</name>
</gene>
<dbReference type="CDD" id="cd12116">
    <property type="entry name" value="A_NRPS_Ta1_like"/>
    <property type="match status" value="1"/>
</dbReference>
<feature type="compositionally biased region" description="Polar residues" evidence="4">
    <location>
        <begin position="1080"/>
        <end position="1089"/>
    </location>
</feature>
<dbReference type="Gene3D" id="3.30.559.10">
    <property type="entry name" value="Chloramphenicol acetyltransferase-like domain"/>
    <property type="match status" value="1"/>
</dbReference>
<dbReference type="NCBIfam" id="TIGR01733">
    <property type="entry name" value="AA-adenyl-dom"/>
    <property type="match status" value="1"/>
</dbReference>
<evidence type="ECO:0000259" key="5">
    <source>
        <dbReference type="PROSITE" id="PS50075"/>
    </source>
</evidence>
<organism evidence="6 7">
    <name type="scientific">Lysobacter korlensis</name>
    <dbReference type="NCBI Taxonomy" id="553636"/>
    <lineage>
        <taxon>Bacteria</taxon>
        <taxon>Pseudomonadati</taxon>
        <taxon>Pseudomonadota</taxon>
        <taxon>Gammaproteobacteria</taxon>
        <taxon>Lysobacterales</taxon>
        <taxon>Lysobacteraceae</taxon>
        <taxon>Lysobacter</taxon>
    </lineage>
</organism>
<dbReference type="InterPro" id="IPR010071">
    <property type="entry name" value="AA_adenyl_dom"/>
</dbReference>
<dbReference type="PROSITE" id="PS00455">
    <property type="entry name" value="AMP_BINDING"/>
    <property type="match status" value="1"/>
</dbReference>
<dbReference type="InterPro" id="IPR045851">
    <property type="entry name" value="AMP-bd_C_sf"/>
</dbReference>
<comment type="caution">
    <text evidence="6">The sequence shown here is derived from an EMBL/GenBank/DDBJ whole genome shotgun (WGS) entry which is preliminary data.</text>
</comment>
<dbReference type="InterPro" id="IPR009081">
    <property type="entry name" value="PP-bd_ACP"/>
</dbReference>
<feature type="domain" description="Carrier" evidence="5">
    <location>
        <begin position="1003"/>
        <end position="1080"/>
    </location>
</feature>
<protein>
    <submittedName>
        <fullName evidence="6">Amino acid adenylation domain-containing protein</fullName>
    </submittedName>
</protein>
<dbReference type="SUPFAM" id="SSF52777">
    <property type="entry name" value="CoA-dependent acyltransferases"/>
    <property type="match status" value="2"/>
</dbReference>
<dbReference type="InterPro" id="IPR020459">
    <property type="entry name" value="AMP-binding"/>
</dbReference>
<evidence type="ECO:0000313" key="7">
    <source>
        <dbReference type="Proteomes" id="UP001589896"/>
    </source>
</evidence>
<accession>A0ABV6RQ74</accession>
<evidence type="ECO:0000256" key="2">
    <source>
        <dbReference type="ARBA" id="ARBA00022450"/>
    </source>
</evidence>
<dbReference type="SMART" id="SM00823">
    <property type="entry name" value="PKS_PP"/>
    <property type="match status" value="1"/>
</dbReference>
<evidence type="ECO:0000256" key="1">
    <source>
        <dbReference type="ARBA" id="ARBA00001957"/>
    </source>
</evidence>
<dbReference type="PRINTS" id="PR00154">
    <property type="entry name" value="AMPBINDING"/>
</dbReference>
<proteinExistence type="predicted"/>
<dbReference type="PROSITE" id="PS00012">
    <property type="entry name" value="PHOSPHOPANTETHEINE"/>
    <property type="match status" value="1"/>
</dbReference>
<dbReference type="Gene3D" id="3.40.50.980">
    <property type="match status" value="2"/>
</dbReference>
<sequence>MNNVLESHELSEVDYDPFAQGALAQVVPVTRPQREIWLADRLGDENSLAYNLSMSVRLRGPLDRDALCAAVRELPGRHESLRATIGPEGDVLCIGDSLELDTTFEDLSNLDVAERAAAVAARRKRAVETTFDLEHGPLIRAELLRVTGNEHLLLLTVHHIICDGWSCGVIVQELGMLYARERGDASAELPQIEGFADFALTEASREDSDQYHDDEAWWLSQFPGEVPVLDLPTDRPRPSQRQTASARIDHELDAALVSALRSLGARHGATLFSTMLAGFSTLISRLSGQSTVVIGVPAAGQAAHRHLHLVGHCVNLLPLRFDLDPALPFEAAIDASKTTMLDAMEHQRYTFGTLLSKLRFHRDPSRMPLVSVMFNLDRAIDDHVQFPGLEVELGTNPRSYETFELSVNAVQTRNGLRLECQYNRSLFDGETVDRWLHGFEALLRAAVEAPSTEVGRLPLLGPAQRAELDALQPAPVAFDRDRRMHEHFELQCDRNPSRTALRFGDETCTYAQLDARANRIARLLRSQGVQRGALVGLALERGMDMVAALLGVLKAGAGYVPLDPQFPRERLDYMASDSGLATLLTSSSVVGSFALPGRPVLALDQLDAQLASGGDSRIGRDEGAASPDDIAYVIYTSGSTGRPKGVMVPHRAVANFIAGMQVEPGLDAHDRLLAVTTLSFDIAVLELMLPLSVGAEVVLAGREAAGEGRALAELLSSSGATAMQATPSTWRMLLDAGWTGGAGFKSMCGGEALPADLAAQLLPRCGSLWNLYGPTETTVWSTCARIAPAPDQALPDVHIGRPIANTQVWVLDAGGELCPRGVPGELYIGGEGVTLGYLDRPELTAQRFVPDRFGPQSASQAGAEPRLYRTGDRGRWRADGALEHLGRLDHQVKVRGFRIELGEIEANLAERSDVARAVVIVREDQPNDQRLVAYIVPREGTRIDETELRTQLRSTLPTYMVPQHFVVLAALPLLPNGKLDRNALPRPVAEPASAKAQPGSPQLPADPRVRYLAGIWSELLGVEPGADDNFFDLGGHSMLAVQMVNRVSRETGVSFKLIRLGAETLGQLAADLPADPTSGAAPQQGTGSRIGQGLRRLFGLSAQEPR</sequence>
<dbReference type="PANTHER" id="PTHR45527:SF1">
    <property type="entry name" value="FATTY ACID SYNTHASE"/>
    <property type="match status" value="1"/>
</dbReference>
<dbReference type="InterPro" id="IPR029058">
    <property type="entry name" value="AB_hydrolase_fold"/>
</dbReference>
<keyword evidence="2" id="KW-0596">Phosphopantetheine</keyword>
<feature type="region of interest" description="Disordered" evidence="4">
    <location>
        <begin position="982"/>
        <end position="1004"/>
    </location>
</feature>
<dbReference type="RefSeq" id="WP_386669539.1">
    <property type="nucleotide sequence ID" value="NZ_JBHLTG010000003.1"/>
</dbReference>
<dbReference type="Pfam" id="PF13193">
    <property type="entry name" value="AMP-binding_C"/>
    <property type="match status" value="1"/>
</dbReference>